<reference evidence="2 3" key="1">
    <citation type="submission" date="2019-05" db="EMBL/GenBank/DDBJ databases">
        <authorList>
            <consortium name="Science for Life Laboratories"/>
        </authorList>
    </citation>
    <scope>NUCLEOTIDE SEQUENCE [LARGE SCALE GENOMIC DNA]</scope>
    <source>
        <strain evidence="2">Soil9</strain>
    </source>
</reference>
<keyword evidence="1" id="KW-0812">Transmembrane</keyword>
<keyword evidence="1" id="KW-1133">Transmembrane helix</keyword>
<evidence type="ECO:0008006" key="4">
    <source>
        <dbReference type="Google" id="ProtNLM"/>
    </source>
</evidence>
<accession>A0A6P2CUN9</accession>
<dbReference type="AlphaFoldDB" id="A0A6P2CUN9"/>
<sequence length="158" mass="17008">MNTLNASGLVSLFAQNDGDAVGAGLLAGLAAYIAVVFVIFIITAIGKWKVFEKAGQPGWAAIIPLYDFYVTTQIAKKEILWFILFLVGIFCFPISIVAVVAIVVVNLEVATKFGKGAGYGLGLSFLPFIFYPLLGFGDARYSGGKKKRASDVDEDDNW</sequence>
<dbReference type="RefSeq" id="WP_197909456.1">
    <property type="nucleotide sequence ID" value="NZ_LR593886.1"/>
</dbReference>
<keyword evidence="3" id="KW-1185">Reference proteome</keyword>
<keyword evidence="1" id="KW-0472">Membrane</keyword>
<dbReference type="InterPro" id="IPR043739">
    <property type="entry name" value="DUF5684"/>
</dbReference>
<gene>
    <name evidence="2" type="ORF">SOIL9_63100</name>
</gene>
<evidence type="ECO:0000313" key="3">
    <source>
        <dbReference type="Proteomes" id="UP000464178"/>
    </source>
</evidence>
<organism evidence="2 3">
    <name type="scientific">Gemmata massiliana</name>
    <dbReference type="NCBI Taxonomy" id="1210884"/>
    <lineage>
        <taxon>Bacteria</taxon>
        <taxon>Pseudomonadati</taxon>
        <taxon>Planctomycetota</taxon>
        <taxon>Planctomycetia</taxon>
        <taxon>Gemmatales</taxon>
        <taxon>Gemmataceae</taxon>
        <taxon>Gemmata</taxon>
    </lineage>
</organism>
<dbReference type="Proteomes" id="UP000464178">
    <property type="component" value="Chromosome"/>
</dbReference>
<proteinExistence type="predicted"/>
<dbReference type="Pfam" id="PF18936">
    <property type="entry name" value="DUF5684"/>
    <property type="match status" value="1"/>
</dbReference>
<dbReference type="KEGG" id="gms:SOIL9_63100"/>
<feature type="transmembrane region" description="Helical" evidence="1">
    <location>
        <begin position="117"/>
        <end position="137"/>
    </location>
</feature>
<name>A0A6P2CUN9_9BACT</name>
<feature type="transmembrane region" description="Helical" evidence="1">
    <location>
        <begin position="79"/>
        <end position="105"/>
    </location>
</feature>
<dbReference type="EMBL" id="LR593886">
    <property type="protein sequence ID" value="VTR91404.1"/>
    <property type="molecule type" value="Genomic_DNA"/>
</dbReference>
<feature type="transmembrane region" description="Helical" evidence="1">
    <location>
        <begin position="20"/>
        <end position="45"/>
    </location>
</feature>
<evidence type="ECO:0000313" key="2">
    <source>
        <dbReference type="EMBL" id="VTR91404.1"/>
    </source>
</evidence>
<protein>
    <recommendedName>
        <fullName evidence="4">Signal peptidase I</fullName>
    </recommendedName>
</protein>
<evidence type="ECO:0000256" key="1">
    <source>
        <dbReference type="SAM" id="Phobius"/>
    </source>
</evidence>